<gene>
    <name evidence="2" type="ORF">J3A84_04365</name>
</gene>
<organism evidence="2 3">
    <name type="scientific">Proteiniclasticum aestuarii</name>
    <dbReference type="NCBI Taxonomy" id="2817862"/>
    <lineage>
        <taxon>Bacteria</taxon>
        <taxon>Bacillati</taxon>
        <taxon>Bacillota</taxon>
        <taxon>Clostridia</taxon>
        <taxon>Eubacteriales</taxon>
        <taxon>Clostridiaceae</taxon>
        <taxon>Proteiniclasticum</taxon>
    </lineage>
</organism>
<proteinExistence type="predicted"/>
<comment type="caution">
    <text evidence="2">The sequence shown here is derived from an EMBL/GenBank/DDBJ whole genome shotgun (WGS) entry which is preliminary data.</text>
</comment>
<keyword evidence="3" id="KW-1185">Reference proteome</keyword>
<reference evidence="2" key="1">
    <citation type="submission" date="2021-03" db="EMBL/GenBank/DDBJ databases">
        <title>Proteiniclasticum marinus sp. nov., isolated from tidal flat sediment.</title>
        <authorList>
            <person name="Namirimu T."/>
            <person name="Yang J.-A."/>
            <person name="Yang S.-H."/>
            <person name="Kim Y.-J."/>
            <person name="Kwon K.K."/>
        </authorList>
    </citation>
    <scope>NUCLEOTIDE SEQUENCE</scope>
    <source>
        <strain evidence="2">SCR006</strain>
    </source>
</reference>
<dbReference type="AlphaFoldDB" id="A0A939H503"/>
<sequence>MEDNKKKKIEDLAKNVGKLTNDVMSVSGEAFGLLALKLGNEPLAYKSIKTMREMGADTGKNVERFLDESITKVHVRLQEEDLKDLKGKAEDAVNDLKESAQKFKETMKEKADSVITRETKIYGDADQFYKEEDKVEGIIIDEVSWKDEE</sequence>
<dbReference type="RefSeq" id="WP_207598791.1">
    <property type="nucleotide sequence ID" value="NZ_JAFNJU010000002.1"/>
</dbReference>
<name>A0A939H503_9CLOT</name>
<evidence type="ECO:0000313" key="3">
    <source>
        <dbReference type="Proteomes" id="UP000664218"/>
    </source>
</evidence>
<keyword evidence="1" id="KW-0175">Coiled coil</keyword>
<evidence type="ECO:0000313" key="2">
    <source>
        <dbReference type="EMBL" id="MBO1264279.1"/>
    </source>
</evidence>
<accession>A0A939H503</accession>
<feature type="coiled-coil region" evidence="1">
    <location>
        <begin position="75"/>
        <end position="106"/>
    </location>
</feature>
<evidence type="ECO:0000256" key="1">
    <source>
        <dbReference type="SAM" id="Coils"/>
    </source>
</evidence>
<dbReference type="Proteomes" id="UP000664218">
    <property type="component" value="Unassembled WGS sequence"/>
</dbReference>
<dbReference type="EMBL" id="JAFNJU010000002">
    <property type="protein sequence ID" value="MBO1264279.1"/>
    <property type="molecule type" value="Genomic_DNA"/>
</dbReference>
<protein>
    <submittedName>
        <fullName evidence="2">Uncharacterized protein</fullName>
    </submittedName>
</protein>